<comment type="caution">
    <text evidence="2">The sequence shown here is derived from an EMBL/GenBank/DDBJ whole genome shotgun (WGS) entry which is preliminary data.</text>
</comment>
<accession>A0A9X1IGR2</accession>
<sequence length="266" mass="29348">MPRIFSVDFEAERPGDRAALRLDPLPDGKADPQLVPDALKFAREIEAVNFKIYAVLEKMERLGQYNLYVRQIEAAANCGLNSDAKDFLIANYMVEQIQRDFVALVGPRFRQVFIRKLTVVAGCVGLVSLLLGVFIDRLPSRVIDPQLLSLVQAGGYVMFGVCASVWLSTVLRNRQIDWNNLNLFDPDGFSAPWRLMIVAMVTLLFCVLLHLQIIDIAIAKNNLTAFMTVPTIGILVGFIGGLAEDSLTKLVIGRVGQTIATPKAAA</sequence>
<keyword evidence="1" id="KW-0472">Membrane</keyword>
<dbReference type="AlphaFoldDB" id="A0A9X1IGR2"/>
<dbReference type="EMBL" id="JAJAQI010000039">
    <property type="protein sequence ID" value="MCB4824262.1"/>
    <property type="molecule type" value="Genomic_DNA"/>
</dbReference>
<feature type="transmembrane region" description="Helical" evidence="1">
    <location>
        <begin position="117"/>
        <end position="135"/>
    </location>
</feature>
<reference evidence="2" key="1">
    <citation type="submission" date="2021-10" db="EMBL/GenBank/DDBJ databases">
        <title>Roseicella aerolatum sp. nov., isolated from aerosols of e-waste dismantling site.</title>
        <authorList>
            <person name="Qin T."/>
        </authorList>
    </citation>
    <scope>NUCLEOTIDE SEQUENCE</scope>
    <source>
        <strain evidence="2">GB24</strain>
    </source>
</reference>
<feature type="transmembrane region" description="Helical" evidence="1">
    <location>
        <begin position="191"/>
        <end position="211"/>
    </location>
</feature>
<evidence type="ECO:0000256" key="1">
    <source>
        <dbReference type="SAM" id="Phobius"/>
    </source>
</evidence>
<evidence type="ECO:0000313" key="3">
    <source>
        <dbReference type="Proteomes" id="UP001139311"/>
    </source>
</evidence>
<feature type="transmembrane region" description="Helical" evidence="1">
    <location>
        <begin position="223"/>
        <end position="243"/>
    </location>
</feature>
<keyword evidence="3" id="KW-1185">Reference proteome</keyword>
<proteinExistence type="predicted"/>
<keyword evidence="1" id="KW-0812">Transmembrane</keyword>
<name>A0A9X1IGR2_9PROT</name>
<feature type="transmembrane region" description="Helical" evidence="1">
    <location>
        <begin position="147"/>
        <end position="171"/>
    </location>
</feature>
<evidence type="ECO:0000313" key="2">
    <source>
        <dbReference type="EMBL" id="MCB4824262.1"/>
    </source>
</evidence>
<dbReference type="Proteomes" id="UP001139311">
    <property type="component" value="Unassembled WGS sequence"/>
</dbReference>
<keyword evidence="1" id="KW-1133">Transmembrane helix</keyword>
<organism evidence="2 3">
    <name type="scientific">Roseicella aerolata</name>
    <dbReference type="NCBI Taxonomy" id="2883479"/>
    <lineage>
        <taxon>Bacteria</taxon>
        <taxon>Pseudomonadati</taxon>
        <taxon>Pseudomonadota</taxon>
        <taxon>Alphaproteobacteria</taxon>
        <taxon>Acetobacterales</taxon>
        <taxon>Roseomonadaceae</taxon>
        <taxon>Roseicella</taxon>
    </lineage>
</organism>
<dbReference type="RefSeq" id="WP_226611804.1">
    <property type="nucleotide sequence ID" value="NZ_JAJAQI010000039.1"/>
</dbReference>
<protein>
    <submittedName>
        <fullName evidence="2">Uncharacterized protein</fullName>
    </submittedName>
</protein>
<gene>
    <name evidence="2" type="ORF">LHA35_21255</name>
</gene>